<dbReference type="SUPFAM" id="SSF49899">
    <property type="entry name" value="Concanavalin A-like lectins/glucanases"/>
    <property type="match status" value="1"/>
</dbReference>
<keyword evidence="1 3" id="KW-0732">Signal</keyword>
<dbReference type="Pfam" id="PF13385">
    <property type="entry name" value="Laminin_G_3"/>
    <property type="match status" value="1"/>
</dbReference>
<dbReference type="SUPFAM" id="SSF49785">
    <property type="entry name" value="Galactose-binding domain-like"/>
    <property type="match status" value="1"/>
</dbReference>
<gene>
    <name evidence="4" type="ORF">C8P68_10373</name>
</gene>
<dbReference type="GO" id="GO:0004553">
    <property type="term" value="F:hydrolase activity, hydrolyzing O-glycosyl compounds"/>
    <property type="evidence" value="ECO:0007669"/>
    <property type="project" value="UniProtKB-ARBA"/>
</dbReference>
<dbReference type="EMBL" id="QAOQ01000003">
    <property type="protein sequence ID" value="PTQ97914.1"/>
    <property type="molecule type" value="Genomic_DNA"/>
</dbReference>
<dbReference type="PANTHER" id="PTHR43817:SF1">
    <property type="entry name" value="HYDROLASE, FAMILY 43, PUTATIVE (AFU_ORTHOLOGUE AFUA_3G01660)-RELATED"/>
    <property type="match status" value="1"/>
</dbReference>
<evidence type="ECO:0000256" key="3">
    <source>
        <dbReference type="SAM" id="SignalP"/>
    </source>
</evidence>
<dbReference type="Pfam" id="PF17132">
    <property type="entry name" value="Glyco_hydro_106"/>
    <property type="match status" value="1"/>
</dbReference>
<proteinExistence type="predicted"/>
<dbReference type="Gene3D" id="2.60.120.200">
    <property type="match status" value="1"/>
</dbReference>
<evidence type="ECO:0000313" key="5">
    <source>
        <dbReference type="Proteomes" id="UP000244168"/>
    </source>
</evidence>
<evidence type="ECO:0000313" key="4">
    <source>
        <dbReference type="EMBL" id="PTQ97914.1"/>
    </source>
</evidence>
<dbReference type="GO" id="GO:0030246">
    <property type="term" value="F:carbohydrate binding"/>
    <property type="evidence" value="ECO:0007669"/>
    <property type="project" value="UniProtKB-KW"/>
</dbReference>
<dbReference type="InterPro" id="IPR013320">
    <property type="entry name" value="ConA-like_dom_sf"/>
</dbReference>
<dbReference type="NCBIfam" id="NF045579">
    <property type="entry name" value="rhamnoside_JR"/>
    <property type="match status" value="1"/>
</dbReference>
<dbReference type="PANTHER" id="PTHR43817">
    <property type="entry name" value="GLYCOSYL HYDROLASE"/>
    <property type="match status" value="1"/>
</dbReference>
<keyword evidence="4" id="KW-0430">Lectin</keyword>
<dbReference type="Proteomes" id="UP000244168">
    <property type="component" value="Unassembled WGS sequence"/>
</dbReference>
<keyword evidence="2" id="KW-0378">Hydrolase</keyword>
<sequence length="1341" mass="149517">MDRRKFLKTSAAAGMVTLITPTGIVHALTNNTAPDDLALSFANPPQNAHAFTWWHWMNGHITKKGITLDLEAMKEIGLGGFQNFNAGTGIPKGPIEYLSPKWLELTKHAISEANRLGLQYQMHNCPGWSSSGGPWITPELSMQKVTLTETIVTGGKKVSVTLPEPLKRLNYYQDTFVIAYPSLANERQEWYKHLTKISSSAGDVDILSIVHGNAQKPVVLPWASGKPGYMLLEFSEPLDVSSVFVYADVQKPTAVGKQFPPDPVIVEVSNDGQQYKEVDTMHSVGAETPGSGIFAPVNVRYVKLTFNGEAHVSQLQLFTTKRIEEWEDKANYGPMRSAREFDVPDDNISHIPENDIIDPEKVIDISAFMDKNGQLNWDAPEGTWTVLRMGHTPTGRFNKSAPTTGEGLECDKYSKAAFDYHFDKMFEHLLPAFQQIADKSTIGVLIDSYEVGFQNWTKGFEKEFKANRGYDITKYLPALTGRAVGSAEDTERFLWDFRRVQADLMADNYYGRCTERCHENGFLSYTEPYNGGPFDELQAGSRMDVNMGEFWVRTFQYRHSVKLAASVQHVNGRKIVGAESFTGYAMFSKWQEYPFALKAYGDLMYTKGLNRFIFHRFAHQPHPDVVPGMTMGPWGIHFDRTITWWKPGKAWLNYVARCQHVLQQGLFNADLLYYTNADAPGQDLSNRPSPSPEPPAGYDFDYINTESLLKQVSVKNGRIMLPDGMSYRMLILPDRNSMPLNVAERLHELVQQGLVIYGRKPLRPTGLGDNKEKFAQITAALWGDFDGKTTTSRSFGKGKIFWGHLLKSVLTDLSIAPDFSCSTPTTDPCINYIHRSINNTEVYFVANGRRREENAVCTFRVSGLVPELWDADTGTMHKITAYETGNGFIKIPLQFDPSGSVFIVFSKKAAANNTLLSVSNQTASLVSFASPKQLTPANHAELFDTFSMVAWIKPECDVVVPNDPNNTLQKFKGTSAVFSASQDGSKLYGEGHAVCGMTAGRNGFVVYERSGGRNMDEVLSKPVYLSGWTHIALVYQNGIPSVYINGKLVNAGTASSGLKVHPGIYNEFLDEEMTFFEGDLSGKNLYNKALTPDEIAKLAESRPMPTQPAISFNSAHTNGLLFWKNGAYDVKLHNGKTERISINNTASSPVANQPWKVSFPPNLGAPASIVMPKLQSLHLHPENGVKYFSGTASYHNQFHINDLPKKDQRVFIDLGEVEVIAEVIINGKQVATLWKQPFITDIARFIKQGTNQLEIKVTNLWPNRLIGDEQLPNPYEYTVVGNNQRGGIKTIPDWYVKGEPKPNDGRITFTTWKHYGKDAPLLASGLVGPVVIHTAVEKLLD</sequence>
<accession>A0A2T5JAL9</accession>
<feature type="chain" id="PRO_5015718775" evidence="3">
    <location>
        <begin position="28"/>
        <end position="1341"/>
    </location>
</feature>
<dbReference type="Gene3D" id="2.60.120.260">
    <property type="entry name" value="Galactose-binding domain-like"/>
    <property type="match status" value="2"/>
</dbReference>
<reference evidence="4 5" key="1">
    <citation type="submission" date="2018-04" db="EMBL/GenBank/DDBJ databases">
        <title>Genomic Encyclopedia of Archaeal and Bacterial Type Strains, Phase II (KMG-II): from individual species to whole genera.</title>
        <authorList>
            <person name="Goeker M."/>
        </authorList>
    </citation>
    <scope>NUCLEOTIDE SEQUENCE [LARGE SCALE GENOMIC DNA]</scope>
    <source>
        <strain evidence="4 5">DSM 26809</strain>
    </source>
</reference>
<dbReference type="InterPro" id="IPR008979">
    <property type="entry name" value="Galactose-bd-like_sf"/>
</dbReference>
<protein>
    <submittedName>
        <fullName evidence="4">Concanavalin A-like lectin/glucanase superfamily protein</fullName>
    </submittedName>
</protein>
<dbReference type="OrthoDB" id="9761519at2"/>
<dbReference type="GO" id="GO:0005975">
    <property type="term" value="P:carbohydrate metabolic process"/>
    <property type="evidence" value="ECO:0007669"/>
    <property type="project" value="UniProtKB-ARBA"/>
</dbReference>
<dbReference type="RefSeq" id="WP_107828112.1">
    <property type="nucleotide sequence ID" value="NZ_CP160205.1"/>
</dbReference>
<comment type="caution">
    <text evidence="4">The sequence shown here is derived from an EMBL/GenBank/DDBJ whole genome shotgun (WGS) entry which is preliminary data.</text>
</comment>
<evidence type="ECO:0000256" key="2">
    <source>
        <dbReference type="ARBA" id="ARBA00022801"/>
    </source>
</evidence>
<feature type="signal peptide" evidence="3">
    <location>
        <begin position="1"/>
        <end position="27"/>
    </location>
</feature>
<name>A0A2T5JAL9_9SPHI</name>
<evidence type="ECO:0000256" key="1">
    <source>
        <dbReference type="ARBA" id="ARBA00022729"/>
    </source>
</evidence>
<keyword evidence="5" id="KW-1185">Reference proteome</keyword>
<organism evidence="4 5">
    <name type="scientific">Mucilaginibacter yixingensis</name>
    <dbReference type="NCBI Taxonomy" id="1295612"/>
    <lineage>
        <taxon>Bacteria</taxon>
        <taxon>Pseudomonadati</taxon>
        <taxon>Bacteroidota</taxon>
        <taxon>Sphingobacteriia</taxon>
        <taxon>Sphingobacteriales</taxon>
        <taxon>Sphingobacteriaceae</taxon>
        <taxon>Mucilaginibacter</taxon>
    </lineage>
</organism>